<keyword evidence="1" id="KW-0472">Membrane</keyword>
<evidence type="ECO:0008006" key="4">
    <source>
        <dbReference type="Google" id="ProtNLM"/>
    </source>
</evidence>
<dbReference type="PANTHER" id="PTHR22943">
    <property type="entry name" value="7-TRANSMEMBRANE DOMAIN RECEPTOR C.ELEGANS"/>
    <property type="match status" value="1"/>
</dbReference>
<evidence type="ECO:0000256" key="1">
    <source>
        <dbReference type="SAM" id="Phobius"/>
    </source>
</evidence>
<accession>A0AAV5VZU1</accession>
<organism evidence="2 3">
    <name type="scientific">Pristionchus fissidentatus</name>
    <dbReference type="NCBI Taxonomy" id="1538716"/>
    <lineage>
        <taxon>Eukaryota</taxon>
        <taxon>Metazoa</taxon>
        <taxon>Ecdysozoa</taxon>
        <taxon>Nematoda</taxon>
        <taxon>Chromadorea</taxon>
        <taxon>Rhabditida</taxon>
        <taxon>Rhabditina</taxon>
        <taxon>Diplogasteromorpha</taxon>
        <taxon>Diplogasteroidea</taxon>
        <taxon>Neodiplogasteridae</taxon>
        <taxon>Pristionchus</taxon>
    </lineage>
</organism>
<dbReference type="Pfam" id="PF10326">
    <property type="entry name" value="7TM_GPCR_Str"/>
    <property type="match status" value="1"/>
</dbReference>
<sequence>IALFFVTMIAIIFRFTAISARIMQKQLFKALVIQTAIPCLFSYLPLALIFIFPIFGIHLGGFIGDLLIMSTALFPAFDPILITICVPSFREKTLLSFAKLVGQSARFNEWKAGRSKQRIMNLTTAINA</sequence>
<dbReference type="Proteomes" id="UP001432322">
    <property type="component" value="Unassembled WGS sequence"/>
</dbReference>
<proteinExistence type="predicted"/>
<keyword evidence="1" id="KW-0812">Transmembrane</keyword>
<dbReference type="SUPFAM" id="SSF81321">
    <property type="entry name" value="Family A G protein-coupled receptor-like"/>
    <property type="match status" value="1"/>
</dbReference>
<feature type="transmembrane region" description="Helical" evidence="1">
    <location>
        <begin position="66"/>
        <end position="89"/>
    </location>
</feature>
<keyword evidence="1" id="KW-1133">Transmembrane helix</keyword>
<comment type="caution">
    <text evidence="2">The sequence shown here is derived from an EMBL/GenBank/DDBJ whole genome shotgun (WGS) entry which is preliminary data.</text>
</comment>
<feature type="transmembrane region" description="Helical" evidence="1">
    <location>
        <begin position="6"/>
        <end position="23"/>
    </location>
</feature>
<keyword evidence="3" id="KW-1185">Reference proteome</keyword>
<dbReference type="EMBL" id="BTSY01000004">
    <property type="protein sequence ID" value="GMT24021.1"/>
    <property type="molecule type" value="Genomic_DNA"/>
</dbReference>
<evidence type="ECO:0000313" key="3">
    <source>
        <dbReference type="Proteomes" id="UP001432322"/>
    </source>
</evidence>
<dbReference type="AlphaFoldDB" id="A0AAV5VZU1"/>
<feature type="transmembrane region" description="Helical" evidence="1">
    <location>
        <begin position="35"/>
        <end position="60"/>
    </location>
</feature>
<feature type="non-terminal residue" evidence="2">
    <location>
        <position position="128"/>
    </location>
</feature>
<reference evidence="2" key="1">
    <citation type="submission" date="2023-10" db="EMBL/GenBank/DDBJ databases">
        <title>Genome assembly of Pristionchus species.</title>
        <authorList>
            <person name="Yoshida K."/>
            <person name="Sommer R.J."/>
        </authorList>
    </citation>
    <scope>NUCLEOTIDE SEQUENCE</scope>
    <source>
        <strain evidence="2">RS5133</strain>
    </source>
</reference>
<feature type="non-terminal residue" evidence="2">
    <location>
        <position position="1"/>
    </location>
</feature>
<dbReference type="PANTHER" id="PTHR22943:SF248">
    <property type="entry name" value="SEVEN TM RECEPTOR"/>
    <property type="match status" value="1"/>
</dbReference>
<protein>
    <recommendedName>
        <fullName evidence="4">G protein-coupled receptor</fullName>
    </recommendedName>
</protein>
<name>A0AAV5VZU1_9BILA</name>
<dbReference type="InterPro" id="IPR019428">
    <property type="entry name" value="7TM_GPCR_serpentine_rcpt_Str"/>
</dbReference>
<gene>
    <name evidence="2" type="ORF">PFISCL1PPCAC_15318</name>
</gene>
<evidence type="ECO:0000313" key="2">
    <source>
        <dbReference type="EMBL" id="GMT24021.1"/>
    </source>
</evidence>